<evidence type="ECO:0000313" key="1">
    <source>
        <dbReference type="EMBL" id="CUP27670.1"/>
    </source>
</evidence>
<dbReference type="AlphaFoldDB" id="A0A174M115"/>
<evidence type="ECO:0000313" key="2">
    <source>
        <dbReference type="Proteomes" id="UP000095512"/>
    </source>
</evidence>
<reference evidence="1 2" key="1">
    <citation type="submission" date="2015-09" db="EMBL/GenBank/DDBJ databases">
        <authorList>
            <consortium name="Pathogen Informatics"/>
        </authorList>
    </citation>
    <scope>NUCLEOTIDE SEQUENCE [LARGE SCALE GENOMIC DNA]</scope>
    <source>
        <strain evidence="1 2">2789STDY5834865</strain>
    </source>
</reference>
<organism evidence="1 2">
    <name type="scientific">Enterocloster clostridioformis</name>
    <dbReference type="NCBI Taxonomy" id="1531"/>
    <lineage>
        <taxon>Bacteria</taxon>
        <taxon>Bacillati</taxon>
        <taxon>Bacillota</taxon>
        <taxon>Clostridia</taxon>
        <taxon>Lachnospirales</taxon>
        <taxon>Lachnospiraceae</taxon>
        <taxon>Enterocloster</taxon>
    </lineage>
</organism>
<name>A0A174M115_9FIRM</name>
<gene>
    <name evidence="1" type="ORF">ERS852480_02990</name>
</gene>
<proteinExistence type="predicted"/>
<dbReference type="Proteomes" id="UP000095512">
    <property type="component" value="Unassembled WGS sequence"/>
</dbReference>
<protein>
    <submittedName>
        <fullName evidence="1">Putative ATPase</fullName>
    </submittedName>
</protein>
<dbReference type="EMBL" id="CZAB01000027">
    <property type="protein sequence ID" value="CUP27670.1"/>
    <property type="molecule type" value="Genomic_DNA"/>
</dbReference>
<sequence>MRKEKGITMYLKRDIYEKLLLWKNQNTGRVLELEGARQVGKTFILV</sequence>
<accession>A0A174M115</accession>